<protein>
    <submittedName>
        <fullName evidence="1">Uncharacterized protein</fullName>
    </submittedName>
</protein>
<gene>
    <name evidence="1" type="ORF">SGN30_27740</name>
</gene>
<proteinExistence type="predicted"/>
<reference evidence="1" key="1">
    <citation type="submission" date="2023-11" db="EMBL/GenBank/DDBJ databases">
        <title>Identification and selenium tolerance of Delftia acidovorans R3-25.</title>
        <authorList>
            <person name="Zhang S."/>
            <person name="Liu Y."/>
            <person name="Guo Y."/>
        </authorList>
    </citation>
    <scope>NUCLEOTIDE SEQUENCE</scope>
    <source>
        <strain evidence="1">R3-25</strain>
    </source>
</reference>
<accession>A0AAJ2VD38</accession>
<evidence type="ECO:0000313" key="2">
    <source>
        <dbReference type="Proteomes" id="UP001287445"/>
    </source>
</evidence>
<dbReference type="AlphaFoldDB" id="A0AAJ2VD38"/>
<dbReference type="Proteomes" id="UP001287445">
    <property type="component" value="Unassembled WGS sequence"/>
</dbReference>
<dbReference type="EMBL" id="JAWWMZ010000016">
    <property type="protein sequence ID" value="MDX4957227.1"/>
    <property type="molecule type" value="Genomic_DNA"/>
</dbReference>
<evidence type="ECO:0000313" key="1">
    <source>
        <dbReference type="EMBL" id="MDX4957227.1"/>
    </source>
</evidence>
<dbReference type="RefSeq" id="WP_319076693.1">
    <property type="nucleotide sequence ID" value="NZ_JAWWMZ010000016.1"/>
</dbReference>
<sequence length="81" mass="8846">MYVPNNVPGTPAELPQFLQQELLNIQRAQNGPFPFSALQELHNEPAKLINGMVVLADGTDWNPGSGAGFYGYRGGAWRFLG</sequence>
<name>A0AAJ2VD38_DELAC</name>
<organism evidence="1 2">
    <name type="scientific">Delftia acidovorans</name>
    <name type="common">Pseudomonas acidovorans</name>
    <name type="synonym">Comamonas acidovorans</name>
    <dbReference type="NCBI Taxonomy" id="80866"/>
    <lineage>
        <taxon>Bacteria</taxon>
        <taxon>Pseudomonadati</taxon>
        <taxon>Pseudomonadota</taxon>
        <taxon>Betaproteobacteria</taxon>
        <taxon>Burkholderiales</taxon>
        <taxon>Comamonadaceae</taxon>
        <taxon>Delftia</taxon>
    </lineage>
</organism>
<comment type="caution">
    <text evidence="1">The sequence shown here is derived from an EMBL/GenBank/DDBJ whole genome shotgun (WGS) entry which is preliminary data.</text>
</comment>